<dbReference type="Proteomes" id="UP000231279">
    <property type="component" value="Unassembled WGS sequence"/>
</dbReference>
<name>A0A2G9GLT6_9LAMI</name>
<evidence type="ECO:0000259" key="2">
    <source>
        <dbReference type="Pfam" id="PF03101"/>
    </source>
</evidence>
<dbReference type="InterPro" id="IPR004330">
    <property type="entry name" value="FAR1_DNA_bnd_dom"/>
</dbReference>
<feature type="coiled-coil region" evidence="1">
    <location>
        <begin position="154"/>
        <end position="199"/>
    </location>
</feature>
<dbReference type="EMBL" id="NKXS01004493">
    <property type="protein sequence ID" value="PIN06228.1"/>
    <property type="molecule type" value="Genomic_DNA"/>
</dbReference>
<keyword evidence="4" id="KW-1185">Reference proteome</keyword>
<proteinExistence type="predicted"/>
<evidence type="ECO:0000256" key="1">
    <source>
        <dbReference type="SAM" id="Coils"/>
    </source>
</evidence>
<evidence type="ECO:0000313" key="3">
    <source>
        <dbReference type="EMBL" id="PIN06228.1"/>
    </source>
</evidence>
<dbReference type="PANTHER" id="PTHR46328:SF7">
    <property type="entry name" value="FAR-RED IMPAIRED RESPONSIVE (FAR1) FAMILY PROTEIN"/>
    <property type="match status" value="1"/>
</dbReference>
<dbReference type="PANTHER" id="PTHR46328">
    <property type="entry name" value="FAR-RED IMPAIRED RESPONSIVE (FAR1) FAMILY PROTEIN-RELATED"/>
    <property type="match status" value="1"/>
</dbReference>
<reference evidence="4" key="1">
    <citation type="journal article" date="2018" name="Gigascience">
        <title>Genome assembly of the Pink Ipe (Handroanthus impetiginosus, Bignoniaceae), a highly valued, ecologically keystone Neotropical timber forest tree.</title>
        <authorList>
            <person name="Silva-Junior O.B."/>
            <person name="Grattapaglia D."/>
            <person name="Novaes E."/>
            <person name="Collevatti R.G."/>
        </authorList>
    </citation>
    <scope>NUCLEOTIDE SEQUENCE [LARGE SCALE GENOMIC DNA]</scope>
    <source>
        <strain evidence="4">cv. UFG-1</strain>
    </source>
</reference>
<dbReference type="AlphaFoldDB" id="A0A2G9GLT6"/>
<gene>
    <name evidence="3" type="ORF">CDL12_21216</name>
</gene>
<comment type="caution">
    <text evidence="3">The sequence shown here is derived from an EMBL/GenBank/DDBJ whole genome shotgun (WGS) entry which is preliminary data.</text>
</comment>
<sequence length="220" mass="24729">MVEGNDVELVRSGLNSDDLEEDDVFEAEDNGRTVEGGGVLKPSVGMEFKSEDDARRFYSDYARRVGFVVCIMQRRRSDIDGRTLACRLGCNEQGFSPNMKGKKGPGKESRPSARGGCSATILFKLEKSGKWVVTKFVEEHNHPLVVTAHEHTNLLDKDKKIQELTRELQRQEELSAAYRERLVNLLDNIENQAEHLSSKVLVVVQNMKKAEAETLTFSKA</sequence>
<dbReference type="Pfam" id="PF03101">
    <property type="entry name" value="FAR1"/>
    <property type="match status" value="1"/>
</dbReference>
<keyword evidence="1" id="KW-0175">Coiled coil</keyword>
<protein>
    <recommendedName>
        <fullName evidence="2">FAR1 domain-containing protein</fullName>
    </recommendedName>
</protein>
<feature type="domain" description="FAR1" evidence="2">
    <location>
        <begin position="56"/>
        <end position="145"/>
    </location>
</feature>
<organism evidence="3 4">
    <name type="scientific">Handroanthus impetiginosus</name>
    <dbReference type="NCBI Taxonomy" id="429701"/>
    <lineage>
        <taxon>Eukaryota</taxon>
        <taxon>Viridiplantae</taxon>
        <taxon>Streptophyta</taxon>
        <taxon>Embryophyta</taxon>
        <taxon>Tracheophyta</taxon>
        <taxon>Spermatophyta</taxon>
        <taxon>Magnoliopsida</taxon>
        <taxon>eudicotyledons</taxon>
        <taxon>Gunneridae</taxon>
        <taxon>Pentapetalae</taxon>
        <taxon>asterids</taxon>
        <taxon>lamiids</taxon>
        <taxon>Lamiales</taxon>
        <taxon>Bignoniaceae</taxon>
        <taxon>Crescentiina</taxon>
        <taxon>Tabebuia alliance</taxon>
        <taxon>Handroanthus</taxon>
    </lineage>
</organism>
<accession>A0A2G9GLT6</accession>
<dbReference type="STRING" id="429701.A0A2G9GLT6"/>
<dbReference type="OrthoDB" id="1886686at2759"/>
<evidence type="ECO:0000313" key="4">
    <source>
        <dbReference type="Proteomes" id="UP000231279"/>
    </source>
</evidence>